<evidence type="ECO:0000313" key="2">
    <source>
        <dbReference type="Proteomes" id="UP001165962"/>
    </source>
</evidence>
<accession>A0ABX0JAS1</accession>
<reference evidence="1" key="1">
    <citation type="submission" date="2020-03" db="EMBL/GenBank/DDBJ databases">
        <title>Draft sequencing of Paenibacilllus sp. S3N08.</title>
        <authorList>
            <person name="Kim D.-U."/>
        </authorList>
    </citation>
    <scope>NUCLEOTIDE SEQUENCE</scope>
    <source>
        <strain evidence="1">S3N08</strain>
    </source>
</reference>
<sequence length="114" mass="13148">MKDDVVYGLTRFLLQSCKAMNQKSDLLDKQISKLRIELEELQAAHDGAFSLVDEGFRDKIFQLNGIPELDKDGNHCRDLAEDVLSKFFYEDALDVDSCLKEFYRQLGVIQKEID</sequence>
<keyword evidence="2" id="KW-1185">Reference proteome</keyword>
<evidence type="ECO:0000313" key="1">
    <source>
        <dbReference type="EMBL" id="NHN33560.1"/>
    </source>
</evidence>
<name>A0ABX0JAS1_9BACL</name>
<dbReference type="EMBL" id="JAAOIW010000012">
    <property type="protein sequence ID" value="NHN33560.1"/>
    <property type="molecule type" value="Genomic_DNA"/>
</dbReference>
<organism evidence="1 2">
    <name type="scientific">Paenibacillus agricola</name>
    <dbReference type="NCBI Taxonomy" id="2716264"/>
    <lineage>
        <taxon>Bacteria</taxon>
        <taxon>Bacillati</taxon>
        <taxon>Bacillota</taxon>
        <taxon>Bacilli</taxon>
        <taxon>Bacillales</taxon>
        <taxon>Paenibacillaceae</taxon>
        <taxon>Paenibacillus</taxon>
    </lineage>
</organism>
<protein>
    <submittedName>
        <fullName evidence="1">Uncharacterized protein</fullName>
    </submittedName>
</protein>
<proteinExistence type="predicted"/>
<comment type="caution">
    <text evidence="1">The sequence shown here is derived from an EMBL/GenBank/DDBJ whole genome shotgun (WGS) entry which is preliminary data.</text>
</comment>
<dbReference type="Proteomes" id="UP001165962">
    <property type="component" value="Unassembled WGS sequence"/>
</dbReference>
<gene>
    <name evidence="1" type="ORF">G9U52_27465</name>
</gene>